<gene>
    <name evidence="7" type="ORF">COV89_02310</name>
</gene>
<keyword evidence="2" id="KW-0808">Transferase</keyword>
<evidence type="ECO:0000256" key="4">
    <source>
        <dbReference type="ARBA" id="ARBA00022984"/>
    </source>
</evidence>
<keyword evidence="6" id="KW-0961">Cell wall biogenesis/degradation</keyword>
<evidence type="ECO:0000256" key="2">
    <source>
        <dbReference type="ARBA" id="ARBA00022679"/>
    </source>
</evidence>
<dbReference type="InterPro" id="IPR003447">
    <property type="entry name" value="FEMABX"/>
</dbReference>
<dbReference type="AlphaFoldDB" id="A0A2H0KFQ7"/>
<dbReference type="PANTHER" id="PTHR36174:SF1">
    <property type="entry name" value="LIPID II:GLYCINE GLYCYLTRANSFERASE"/>
    <property type="match status" value="1"/>
</dbReference>
<reference evidence="7 8" key="1">
    <citation type="submission" date="2017-09" db="EMBL/GenBank/DDBJ databases">
        <title>Depth-based differentiation of microbial function through sediment-hosted aquifers and enrichment of novel symbionts in the deep terrestrial subsurface.</title>
        <authorList>
            <person name="Probst A.J."/>
            <person name="Ladd B."/>
            <person name="Jarett J.K."/>
            <person name="Geller-Mcgrath D.E."/>
            <person name="Sieber C.M."/>
            <person name="Emerson J.B."/>
            <person name="Anantharaman K."/>
            <person name="Thomas B.C."/>
            <person name="Malmstrom R."/>
            <person name="Stieglmeier M."/>
            <person name="Klingl A."/>
            <person name="Woyke T."/>
            <person name="Ryan C.M."/>
            <person name="Banfield J.F."/>
        </authorList>
    </citation>
    <scope>NUCLEOTIDE SEQUENCE [LARGE SCALE GENOMIC DNA]</scope>
    <source>
        <strain evidence="7">CG11_big_fil_rev_8_21_14_0_20_40_12</strain>
    </source>
</reference>
<keyword evidence="4" id="KW-0573">Peptidoglycan synthesis</keyword>
<accession>A0A2H0KFQ7</accession>
<keyword evidence="5" id="KW-0012">Acyltransferase</keyword>
<organism evidence="7 8">
    <name type="scientific">Candidatus Shapirobacteria bacterium CG11_big_fil_rev_8_21_14_0_20_40_12</name>
    <dbReference type="NCBI Taxonomy" id="1974889"/>
    <lineage>
        <taxon>Bacteria</taxon>
        <taxon>Candidatus Shapironibacteriota</taxon>
    </lineage>
</organism>
<dbReference type="Pfam" id="PF02388">
    <property type="entry name" value="FemAB"/>
    <property type="match status" value="2"/>
</dbReference>
<dbReference type="Gene3D" id="3.40.630.30">
    <property type="match status" value="2"/>
</dbReference>
<dbReference type="SUPFAM" id="SSF55729">
    <property type="entry name" value="Acyl-CoA N-acyltransferases (Nat)"/>
    <property type="match status" value="2"/>
</dbReference>
<sequence length="317" mass="37089">MKIIDADNPATHPLQSWEWGEFRKTQGVKVVRFSAYQISFHRLPFLNFTVGYLPKSPFPDKKDLEKLKEIGKEQKAIFIKLEPNVEKKLSPNTYYLSPGLKIGKPLFTKYTSVIDLTPSEEEIFNSFKSKTRYNIRLAEKHGVKVQEDNSEKAFEKYLDLLFETAGRQGFYAHNKKYHRDQWKIMQPAGISHLFTATYRGKILSAFLLFTFNSVLYYPYGASTREHKELMAPTLLMWEAVKFGKSRGCTKFDLWGDTEPNPPPNHPYYGFHRFKEGFSPKLVEFVGTYDLIINPTLYKIYQIADKIRWKILRLKTKL</sequence>
<dbReference type="Proteomes" id="UP000231371">
    <property type="component" value="Unassembled WGS sequence"/>
</dbReference>
<proteinExistence type="inferred from homology"/>
<evidence type="ECO:0000256" key="6">
    <source>
        <dbReference type="ARBA" id="ARBA00023316"/>
    </source>
</evidence>
<dbReference type="GO" id="GO:0016755">
    <property type="term" value="F:aminoacyltransferase activity"/>
    <property type="evidence" value="ECO:0007669"/>
    <property type="project" value="InterPro"/>
</dbReference>
<comment type="similarity">
    <text evidence="1">Belongs to the FemABX family.</text>
</comment>
<dbReference type="GO" id="GO:0071555">
    <property type="term" value="P:cell wall organization"/>
    <property type="evidence" value="ECO:0007669"/>
    <property type="project" value="UniProtKB-KW"/>
</dbReference>
<dbReference type="PROSITE" id="PS51191">
    <property type="entry name" value="FEMABX"/>
    <property type="match status" value="1"/>
</dbReference>
<keyword evidence="3" id="KW-0133">Cell shape</keyword>
<dbReference type="InterPro" id="IPR016181">
    <property type="entry name" value="Acyl_CoA_acyltransferase"/>
</dbReference>
<evidence type="ECO:0000256" key="5">
    <source>
        <dbReference type="ARBA" id="ARBA00023315"/>
    </source>
</evidence>
<evidence type="ECO:0000313" key="7">
    <source>
        <dbReference type="EMBL" id="PIQ70090.1"/>
    </source>
</evidence>
<dbReference type="EMBL" id="PCVI01000036">
    <property type="protein sequence ID" value="PIQ70090.1"/>
    <property type="molecule type" value="Genomic_DNA"/>
</dbReference>
<evidence type="ECO:0000313" key="8">
    <source>
        <dbReference type="Proteomes" id="UP000231371"/>
    </source>
</evidence>
<name>A0A2H0KFQ7_9BACT</name>
<protein>
    <submittedName>
        <fullName evidence="7">Peptidoglycan bridge formation protein FemAB</fullName>
    </submittedName>
</protein>
<comment type="caution">
    <text evidence="7">The sequence shown here is derived from an EMBL/GenBank/DDBJ whole genome shotgun (WGS) entry which is preliminary data.</text>
</comment>
<dbReference type="GO" id="GO:0008360">
    <property type="term" value="P:regulation of cell shape"/>
    <property type="evidence" value="ECO:0007669"/>
    <property type="project" value="UniProtKB-KW"/>
</dbReference>
<dbReference type="InterPro" id="IPR050644">
    <property type="entry name" value="PG_Glycine_Bridge_Synth"/>
</dbReference>
<dbReference type="GO" id="GO:0009252">
    <property type="term" value="P:peptidoglycan biosynthetic process"/>
    <property type="evidence" value="ECO:0007669"/>
    <property type="project" value="UniProtKB-KW"/>
</dbReference>
<evidence type="ECO:0000256" key="1">
    <source>
        <dbReference type="ARBA" id="ARBA00009943"/>
    </source>
</evidence>
<evidence type="ECO:0000256" key="3">
    <source>
        <dbReference type="ARBA" id="ARBA00022960"/>
    </source>
</evidence>
<dbReference type="PANTHER" id="PTHR36174">
    <property type="entry name" value="LIPID II:GLYCINE GLYCYLTRANSFERASE"/>
    <property type="match status" value="1"/>
</dbReference>